<dbReference type="SUPFAM" id="SSF53822">
    <property type="entry name" value="Periplasmic binding protein-like I"/>
    <property type="match status" value="1"/>
</dbReference>
<dbReference type="CDD" id="cd06283">
    <property type="entry name" value="PBP1_RegR_EndR_KdgR-like"/>
    <property type="match status" value="1"/>
</dbReference>
<sequence length="381" mass="40484">MPAPKSPRASTPSAPATASPARATIADVAREAGVSKATVSRFLNHRDTLLTPDIAARVERAVSALGYSPSPMAQALKRGRSRLIGLVVADVTNPYSVAVLRGAEQVCQEAGYLVMLFNLGNDSGREREAMAALASYQVEGFILNTLGRDPEAAAEATRQGRPVVLVDRRHSGMQADFVSLDNAQAVQMALTHLQAQGWRELLYVTEPVRGVSSRTEREAAFRAGCHPSQQGEGRAALSGQTFESQEARPEAPDAPVLALMAALQALRERAAGRPAAVLSSNSVVTLRLSAAMARLGWQWGRELGLVGFDDTDWAPHVGPGISTIAQPTHDLGRLAANCLLERLRGLSLAPRQILLPGTLVARGSSRAPANPEALRQEPTPP</sequence>
<dbReference type="Pfam" id="PF13377">
    <property type="entry name" value="Peripla_BP_3"/>
    <property type="match status" value="1"/>
</dbReference>
<dbReference type="PROSITE" id="PS50932">
    <property type="entry name" value="HTH_LACI_2"/>
    <property type="match status" value="1"/>
</dbReference>
<feature type="region of interest" description="Disordered" evidence="4">
    <location>
        <begin position="223"/>
        <end position="253"/>
    </location>
</feature>
<feature type="domain" description="HTH lacI-type" evidence="5">
    <location>
        <begin position="23"/>
        <end position="78"/>
    </location>
</feature>
<keyword evidence="2 6" id="KW-0238">DNA-binding</keyword>
<feature type="region of interest" description="Disordered" evidence="4">
    <location>
        <begin position="1"/>
        <end position="22"/>
    </location>
</feature>
<dbReference type="SUPFAM" id="SSF47413">
    <property type="entry name" value="lambda repressor-like DNA-binding domains"/>
    <property type="match status" value="1"/>
</dbReference>
<keyword evidence="7" id="KW-1185">Reference proteome</keyword>
<dbReference type="Gene3D" id="3.40.50.2300">
    <property type="match status" value="2"/>
</dbReference>
<dbReference type="PANTHER" id="PTHR30146:SF145">
    <property type="entry name" value="RIBOSE OPERON REPRESSOR"/>
    <property type="match status" value="1"/>
</dbReference>
<dbReference type="EMBL" id="JAQSIP010000001">
    <property type="protein sequence ID" value="MDD0837054.1"/>
    <property type="molecule type" value="Genomic_DNA"/>
</dbReference>
<dbReference type="InterPro" id="IPR028082">
    <property type="entry name" value="Peripla_BP_I"/>
</dbReference>
<evidence type="ECO:0000313" key="7">
    <source>
        <dbReference type="Proteomes" id="UP001528673"/>
    </source>
</evidence>
<dbReference type="PROSITE" id="PS00356">
    <property type="entry name" value="HTH_LACI_1"/>
    <property type="match status" value="1"/>
</dbReference>
<evidence type="ECO:0000256" key="2">
    <source>
        <dbReference type="ARBA" id="ARBA00023125"/>
    </source>
</evidence>
<dbReference type="RefSeq" id="WP_273947889.1">
    <property type="nucleotide sequence ID" value="NZ_JAQSIP010000001.1"/>
</dbReference>
<name>A0ABT5MUM1_9BURK</name>
<dbReference type="PANTHER" id="PTHR30146">
    <property type="entry name" value="LACI-RELATED TRANSCRIPTIONAL REPRESSOR"/>
    <property type="match status" value="1"/>
</dbReference>
<dbReference type="PRINTS" id="PR00036">
    <property type="entry name" value="HTHLACI"/>
</dbReference>
<proteinExistence type="predicted"/>
<accession>A0ABT5MUM1</accession>
<evidence type="ECO:0000256" key="4">
    <source>
        <dbReference type="SAM" id="MobiDB-lite"/>
    </source>
</evidence>
<dbReference type="InterPro" id="IPR000843">
    <property type="entry name" value="HTH_LacI"/>
</dbReference>
<keyword evidence="1" id="KW-0805">Transcription regulation</keyword>
<dbReference type="Proteomes" id="UP001528673">
    <property type="component" value="Unassembled WGS sequence"/>
</dbReference>
<dbReference type="InterPro" id="IPR046335">
    <property type="entry name" value="LacI/GalR-like_sensor"/>
</dbReference>
<reference evidence="6 7" key="1">
    <citation type="submission" date="2023-02" db="EMBL/GenBank/DDBJ databases">
        <title>Bacterial whole genomic sequence of Curvibacter sp. HBC61.</title>
        <authorList>
            <person name="Le V."/>
            <person name="Ko S.-R."/>
            <person name="Ahn C.-Y."/>
            <person name="Oh H.-M."/>
        </authorList>
    </citation>
    <scope>NUCLEOTIDE SEQUENCE [LARGE SCALE GENOMIC DNA]</scope>
    <source>
        <strain evidence="6 7">HBC61</strain>
    </source>
</reference>
<gene>
    <name evidence="6" type="ORF">PSQ40_00570</name>
</gene>
<evidence type="ECO:0000313" key="6">
    <source>
        <dbReference type="EMBL" id="MDD0837054.1"/>
    </source>
</evidence>
<evidence type="ECO:0000256" key="1">
    <source>
        <dbReference type="ARBA" id="ARBA00023015"/>
    </source>
</evidence>
<protein>
    <submittedName>
        <fullName evidence="6">LacI family DNA-binding transcriptional regulator</fullName>
    </submittedName>
</protein>
<dbReference type="Gene3D" id="1.10.260.40">
    <property type="entry name" value="lambda repressor-like DNA-binding domains"/>
    <property type="match status" value="1"/>
</dbReference>
<dbReference type="CDD" id="cd01392">
    <property type="entry name" value="HTH_LacI"/>
    <property type="match status" value="1"/>
</dbReference>
<dbReference type="GO" id="GO:0003677">
    <property type="term" value="F:DNA binding"/>
    <property type="evidence" value="ECO:0007669"/>
    <property type="project" value="UniProtKB-KW"/>
</dbReference>
<comment type="caution">
    <text evidence="6">The sequence shown here is derived from an EMBL/GenBank/DDBJ whole genome shotgun (WGS) entry which is preliminary data.</text>
</comment>
<keyword evidence="3" id="KW-0804">Transcription</keyword>
<dbReference type="SMART" id="SM00354">
    <property type="entry name" value="HTH_LACI"/>
    <property type="match status" value="1"/>
</dbReference>
<dbReference type="Pfam" id="PF00356">
    <property type="entry name" value="LacI"/>
    <property type="match status" value="1"/>
</dbReference>
<evidence type="ECO:0000256" key="3">
    <source>
        <dbReference type="ARBA" id="ARBA00023163"/>
    </source>
</evidence>
<evidence type="ECO:0000259" key="5">
    <source>
        <dbReference type="PROSITE" id="PS50932"/>
    </source>
</evidence>
<dbReference type="InterPro" id="IPR010982">
    <property type="entry name" value="Lambda_DNA-bd_dom_sf"/>
</dbReference>
<organism evidence="6 7">
    <name type="scientific">Curvibacter cyanobacteriorum</name>
    <dbReference type="NCBI Taxonomy" id="3026422"/>
    <lineage>
        <taxon>Bacteria</taxon>
        <taxon>Pseudomonadati</taxon>
        <taxon>Pseudomonadota</taxon>
        <taxon>Betaproteobacteria</taxon>
        <taxon>Burkholderiales</taxon>
        <taxon>Comamonadaceae</taxon>
        <taxon>Curvibacter</taxon>
    </lineage>
</organism>